<dbReference type="KEGG" id="nani:NCTC12227_00686"/>
<accession>A0A448UAR8</accession>
<keyword evidence="1" id="KW-0472">Membrane</keyword>
<dbReference type="STRING" id="326522.BWD08_07165"/>
<evidence type="ECO:0000313" key="2">
    <source>
        <dbReference type="EMBL" id="VEJ20964.1"/>
    </source>
</evidence>
<keyword evidence="1" id="KW-1133">Transmembrane helix</keyword>
<protein>
    <submittedName>
        <fullName evidence="2">Uncharacterized protein</fullName>
    </submittedName>
</protein>
<gene>
    <name evidence="2" type="ORF">NCTC12227_00686</name>
</gene>
<keyword evidence="3" id="KW-1185">Reference proteome</keyword>
<dbReference type="RefSeq" id="WP_325034670.1">
    <property type="nucleotide sequence ID" value="NZ_JBGNXI010000005.1"/>
</dbReference>
<reference evidence="2 3" key="1">
    <citation type="submission" date="2018-12" db="EMBL/GenBank/DDBJ databases">
        <authorList>
            <consortium name="Pathogen Informatics"/>
        </authorList>
    </citation>
    <scope>NUCLEOTIDE SEQUENCE [LARGE SCALE GENOMIC DNA]</scope>
    <source>
        <strain evidence="2 3">NCTC12227</strain>
    </source>
</reference>
<evidence type="ECO:0000313" key="3">
    <source>
        <dbReference type="Proteomes" id="UP000268229"/>
    </source>
</evidence>
<feature type="transmembrane region" description="Helical" evidence="1">
    <location>
        <begin position="18"/>
        <end position="38"/>
    </location>
</feature>
<proteinExistence type="predicted"/>
<name>A0A448UAR8_9NEIS</name>
<keyword evidence="1" id="KW-0812">Transmembrane</keyword>
<organism evidence="2 3">
    <name type="scientific">Neisseria animaloris</name>
    <dbReference type="NCBI Taxonomy" id="326522"/>
    <lineage>
        <taxon>Bacteria</taxon>
        <taxon>Pseudomonadati</taxon>
        <taxon>Pseudomonadota</taxon>
        <taxon>Betaproteobacteria</taxon>
        <taxon>Neisseriales</taxon>
        <taxon>Neisseriaceae</taxon>
        <taxon>Neisseria</taxon>
    </lineage>
</organism>
<dbReference type="AlphaFoldDB" id="A0A448UAR8"/>
<dbReference type="EMBL" id="LR134516">
    <property type="protein sequence ID" value="VEJ20964.1"/>
    <property type="molecule type" value="Genomic_DNA"/>
</dbReference>
<sequence>MLSKAISNARDKVEKEKIYYAAVILISAVSVLLSPFFYVRRGNTVNGRHVKRQWKTVWVSNILIALILLAIWWFWLR</sequence>
<evidence type="ECO:0000256" key="1">
    <source>
        <dbReference type="SAM" id="Phobius"/>
    </source>
</evidence>
<dbReference type="Proteomes" id="UP000268229">
    <property type="component" value="Chromosome"/>
</dbReference>
<feature type="transmembrane region" description="Helical" evidence="1">
    <location>
        <begin position="58"/>
        <end position="76"/>
    </location>
</feature>